<evidence type="ECO:0000259" key="2">
    <source>
        <dbReference type="Pfam" id="PF00266"/>
    </source>
</evidence>
<feature type="compositionally biased region" description="Acidic residues" evidence="1">
    <location>
        <begin position="108"/>
        <end position="119"/>
    </location>
</feature>
<evidence type="ECO:0000313" key="4">
    <source>
        <dbReference type="RefSeq" id="XP_035824879.1"/>
    </source>
</evidence>
<name>A0ABM1VR37_APLCA</name>
<evidence type="ECO:0000256" key="1">
    <source>
        <dbReference type="SAM" id="MobiDB-lite"/>
    </source>
</evidence>
<dbReference type="GeneID" id="101846496"/>
<dbReference type="SUPFAM" id="SSF53383">
    <property type="entry name" value="PLP-dependent transferases"/>
    <property type="match status" value="1"/>
</dbReference>
<dbReference type="InterPro" id="IPR015421">
    <property type="entry name" value="PyrdxlP-dep_Trfase_major"/>
</dbReference>
<dbReference type="PANTHER" id="PTHR43686">
    <property type="entry name" value="SULFURTRANSFERASE-RELATED"/>
    <property type="match status" value="1"/>
</dbReference>
<dbReference type="PANTHER" id="PTHR43686:SF1">
    <property type="entry name" value="AMINOTRAN_5 DOMAIN-CONTAINING PROTEIN"/>
    <property type="match status" value="1"/>
</dbReference>
<dbReference type="RefSeq" id="XP_035824879.1">
    <property type="nucleotide sequence ID" value="XM_035968986.1"/>
</dbReference>
<dbReference type="Pfam" id="PF00266">
    <property type="entry name" value="Aminotran_5"/>
    <property type="match status" value="1"/>
</dbReference>
<accession>A0ABM1VR37</accession>
<feature type="compositionally biased region" description="Basic and acidic residues" evidence="1">
    <location>
        <begin position="869"/>
        <end position="879"/>
    </location>
</feature>
<sequence length="992" mass="111520">MSFTSLYRSFSECEEAEVCRPTWYCRSPPPTRCLPYRIREWTPATNYFSGEETDAYYDCCFDRYGDDHVIRINEDIDEEIDEGVIGDDDEEEDNDEEYCLVGCRPKEEDDDDDDDDDDDNPKNMGDEKQHYTGTETHVDSAKLNDSVGASENDELSHKDNAVRISGRGLRNNLNQLSTFGNVNRTERGSESAEINVISNSPGPTYQEAGKVTMSFRPCGSQCSVSYKDRKSSTSSSPPPSPQEHHHHHHHYYHNWDHFGSQVEQTSPKYSRKERSSKSKKHESKFESKSPSQFQFWENLSPSPSPTLPSSSSSRGKGRKFKVEQEDLENLTPEELKRRSRERLCEYVYRDTVGANSTFFGPWGKNTVTYLDYVASGRPLKCIESYIRENVMPTYANTHTEVSFNAQQTTLFREEARAIIKEAVNATEDDAVIFTGSGATSAVNKLLHALKPKKPLVLIGPYEHHSNILPWLNVPGAKVVRIRQTQDGLLDLDHLTWELKKGSKRQIIGSFSAASNVTGILTDVNAVSALVHKYKGIVLFDYACAGPYVDINMNPKGKGEQAGLVYKDAVFISPHKFVGGPGTPGILIAKRNLFRNEEPHNVGGGTVVFVRRKAHRYISDPEHREEGGTPAILESIRAGLVFKLKQTFTSSFIMAKEEDMLRKAKMAWSRVPNLIILGNMNAARLPIFPLLIYNKATGRLLHHDFVAMVMNDVFGLQVRSGCACAAPYGLDLMGMSEDQALRFERLVVTPKGEGGKEEMDKEPDTSTGCYDNIVFKPGFVRLNLPYFLSEATFNFVIQAVQMVADHAWSLLPLYDFDKKTGKWWFIQQEKLKPKKHLKDVSFLSGQLEVDGELGEGESVPTFHRGRGGYKGHDLSDDSRGSQDSLDSGGYDDSFEEVEASSYAEILKRAKKIFHDAEKNVPSYGSEHKSILHHDMRWFMLPEEAAGVISGDPVIHLPPDDLPFFPGALARRLGLSVVDHKARASMDKDFPVEY</sequence>
<protein>
    <submittedName>
        <fullName evidence="4">Uncharacterized protein LOC101846496</fullName>
    </submittedName>
</protein>
<reference evidence="4" key="1">
    <citation type="submission" date="2025-08" db="UniProtKB">
        <authorList>
            <consortium name="RefSeq"/>
        </authorList>
    </citation>
    <scope>IDENTIFICATION</scope>
</reference>
<gene>
    <name evidence="4" type="primary">LOC101846496</name>
</gene>
<keyword evidence="3" id="KW-1185">Reference proteome</keyword>
<feature type="region of interest" description="Disordered" evidence="1">
    <location>
        <begin position="222"/>
        <end position="248"/>
    </location>
</feature>
<dbReference type="InterPro" id="IPR015424">
    <property type="entry name" value="PyrdxlP-dep_Trfase"/>
</dbReference>
<feature type="domain" description="Aminotransferase class V" evidence="2">
    <location>
        <begin position="369"/>
        <end position="727"/>
    </location>
</feature>
<feature type="region of interest" description="Disordered" evidence="1">
    <location>
        <begin position="262"/>
        <end position="326"/>
    </location>
</feature>
<feature type="region of interest" description="Disordered" evidence="1">
    <location>
        <begin position="102"/>
        <end position="140"/>
    </location>
</feature>
<dbReference type="Proteomes" id="UP000694888">
    <property type="component" value="Unplaced"/>
</dbReference>
<feature type="region of interest" description="Disordered" evidence="1">
    <location>
        <begin position="853"/>
        <end position="889"/>
    </location>
</feature>
<organism evidence="3 4">
    <name type="scientific">Aplysia californica</name>
    <name type="common">California sea hare</name>
    <dbReference type="NCBI Taxonomy" id="6500"/>
    <lineage>
        <taxon>Eukaryota</taxon>
        <taxon>Metazoa</taxon>
        <taxon>Spiralia</taxon>
        <taxon>Lophotrochozoa</taxon>
        <taxon>Mollusca</taxon>
        <taxon>Gastropoda</taxon>
        <taxon>Heterobranchia</taxon>
        <taxon>Euthyneura</taxon>
        <taxon>Tectipleura</taxon>
        <taxon>Aplysiida</taxon>
        <taxon>Aplysioidea</taxon>
        <taxon>Aplysiidae</taxon>
        <taxon>Aplysia</taxon>
    </lineage>
</organism>
<dbReference type="Gene3D" id="3.40.640.10">
    <property type="entry name" value="Type I PLP-dependent aspartate aminotransferase-like (Major domain)"/>
    <property type="match status" value="1"/>
</dbReference>
<proteinExistence type="predicted"/>
<dbReference type="InterPro" id="IPR000192">
    <property type="entry name" value="Aminotrans_V_dom"/>
</dbReference>
<evidence type="ECO:0000313" key="3">
    <source>
        <dbReference type="Proteomes" id="UP000694888"/>
    </source>
</evidence>
<feature type="compositionally biased region" description="Basic and acidic residues" evidence="1">
    <location>
        <begin position="120"/>
        <end position="140"/>
    </location>
</feature>